<dbReference type="AlphaFoldDB" id="A0A0M2P588"/>
<evidence type="ECO:0000256" key="1">
    <source>
        <dbReference type="SAM" id="MobiDB-lite"/>
    </source>
</evidence>
<reference evidence="3 4" key="1">
    <citation type="submission" date="2015-03" db="EMBL/GenBank/DDBJ databases">
        <title>Genome Assembly of Staphylococcus cohnii subsp. cohnii strain G22B2.</title>
        <authorList>
            <person name="Nair G."/>
            <person name="Kaur G."/>
            <person name="Khatri I."/>
            <person name="Singh N.K."/>
            <person name="Sathyabama S."/>
            <person name="Maurya S.K."/>
            <person name="Subramanian S."/>
            <person name="Agrewala J.N."/>
            <person name="Mayilraj S."/>
        </authorList>
    </citation>
    <scope>NUCLEOTIDE SEQUENCE [LARGE SCALE GENOMIC DNA]</scope>
    <source>
        <strain evidence="3 4">G22B2</strain>
    </source>
</reference>
<organism evidence="3 4">
    <name type="scientific">Staphylococcus cohnii subsp. cohnii</name>
    <dbReference type="NCBI Taxonomy" id="74704"/>
    <lineage>
        <taxon>Bacteria</taxon>
        <taxon>Bacillati</taxon>
        <taxon>Bacillota</taxon>
        <taxon>Bacilli</taxon>
        <taxon>Bacillales</taxon>
        <taxon>Staphylococcaceae</taxon>
        <taxon>Staphylococcus</taxon>
        <taxon>Staphylococcus cohnii species complex</taxon>
    </lineage>
</organism>
<dbReference type="Proteomes" id="UP000034455">
    <property type="component" value="Unassembled WGS sequence"/>
</dbReference>
<feature type="compositionally biased region" description="Low complexity" evidence="1">
    <location>
        <begin position="124"/>
        <end position="135"/>
    </location>
</feature>
<feature type="chain" id="PRO_5039694013" description="Transglycosylase" evidence="2">
    <location>
        <begin position="23"/>
        <end position="246"/>
    </location>
</feature>
<dbReference type="InterPro" id="IPR023346">
    <property type="entry name" value="Lysozyme-like_dom_sf"/>
</dbReference>
<feature type="region of interest" description="Disordered" evidence="1">
    <location>
        <begin position="110"/>
        <end position="135"/>
    </location>
</feature>
<keyword evidence="2" id="KW-0732">Signal</keyword>
<evidence type="ECO:0000313" key="3">
    <source>
        <dbReference type="EMBL" id="KKI65410.1"/>
    </source>
</evidence>
<evidence type="ECO:0008006" key="5">
    <source>
        <dbReference type="Google" id="ProtNLM"/>
    </source>
</evidence>
<feature type="signal peptide" evidence="2">
    <location>
        <begin position="1"/>
        <end position="22"/>
    </location>
</feature>
<comment type="caution">
    <text evidence="3">The sequence shown here is derived from an EMBL/GenBank/DDBJ whole genome shotgun (WGS) entry which is preliminary data.</text>
</comment>
<evidence type="ECO:0000313" key="4">
    <source>
        <dbReference type="Proteomes" id="UP000034455"/>
    </source>
</evidence>
<evidence type="ECO:0000256" key="2">
    <source>
        <dbReference type="SAM" id="SignalP"/>
    </source>
</evidence>
<proteinExistence type="predicted"/>
<protein>
    <recommendedName>
        <fullName evidence="5">Transglycosylase</fullName>
    </recommendedName>
</protein>
<accession>A0A0M2P588</accession>
<dbReference type="PATRIC" id="fig|74704.6.peg.1402"/>
<dbReference type="RefSeq" id="WP_019469983.1">
    <property type="nucleotide sequence ID" value="NZ_LAKJ01000002.1"/>
</dbReference>
<feature type="compositionally biased region" description="Polar residues" evidence="1">
    <location>
        <begin position="110"/>
        <end position="123"/>
    </location>
</feature>
<dbReference type="SUPFAM" id="SSF53955">
    <property type="entry name" value="Lysozyme-like"/>
    <property type="match status" value="1"/>
</dbReference>
<dbReference type="EMBL" id="LAKJ01000002">
    <property type="protein sequence ID" value="KKI65410.1"/>
    <property type="molecule type" value="Genomic_DNA"/>
</dbReference>
<sequence length="246" mass="25665">MKKSILASSLAVALGVTGYAAASDNNQAHASEQNIDKAHLAELALNGSAELDQKPLHAGAYNYNFVLGGNEFTFTSDGNTWSWEYHAVGAQASTPNTTQDVSSEVSVNTNEKSASDVRSQQSYTAPAAVEAPKASATTNVKTAQTSAATQTYKAAQASAASTGGSVKAQFLAAGGSEAMWNSIVMPESSGNPNAVNPAGYRGLGQTKESWGTGSVADQTKGMLNYAKQRYGSEAAALEFRKNHGWW</sequence>
<gene>
    <name evidence="3" type="ORF">UF66_1367</name>
</gene>
<name>A0A0M2P588_STACC</name>